<comment type="subcellular location">
    <subcellularLocation>
        <location evidence="1">Membrane</location>
        <topology evidence="1">Multi-pass membrane protein</topology>
    </subcellularLocation>
</comment>
<sequence>TANAFALMGLRQLYFLIGGLIDKLVYLSHGLAVILGFIGVKLILHAVHETTTLPVPEIPTTLSLVVIVATLVITTIASLYKTRHVQAKDMSGTDAPVPASGKDTDGTGT</sequence>
<feature type="region of interest" description="Disordered" evidence="6">
    <location>
        <begin position="86"/>
        <end position="109"/>
    </location>
</feature>
<feature type="non-terminal residue" evidence="8">
    <location>
        <position position="1"/>
    </location>
</feature>
<evidence type="ECO:0000313" key="9">
    <source>
        <dbReference type="Proteomes" id="UP001595923"/>
    </source>
</evidence>
<keyword evidence="4 7" id="KW-1133">Transmembrane helix</keyword>
<keyword evidence="9" id="KW-1185">Reference proteome</keyword>
<evidence type="ECO:0000256" key="3">
    <source>
        <dbReference type="ARBA" id="ARBA00022692"/>
    </source>
</evidence>
<evidence type="ECO:0000256" key="5">
    <source>
        <dbReference type="ARBA" id="ARBA00023136"/>
    </source>
</evidence>
<dbReference type="EMBL" id="JBHSFQ010000026">
    <property type="protein sequence ID" value="MFC4564567.1"/>
    <property type="molecule type" value="Genomic_DNA"/>
</dbReference>
<feature type="transmembrane region" description="Helical" evidence="7">
    <location>
        <begin position="24"/>
        <end position="46"/>
    </location>
</feature>
<keyword evidence="3 7" id="KW-0812">Transmembrane</keyword>
<dbReference type="PANTHER" id="PTHR30238">
    <property type="entry name" value="MEMBRANE BOUND PREDICTED REDOX MODULATOR"/>
    <property type="match status" value="1"/>
</dbReference>
<proteinExistence type="inferred from homology"/>
<organism evidence="8 9">
    <name type="scientific">Nocardiopsis mangrovi</name>
    <dbReference type="NCBI Taxonomy" id="1179818"/>
    <lineage>
        <taxon>Bacteria</taxon>
        <taxon>Bacillati</taxon>
        <taxon>Actinomycetota</taxon>
        <taxon>Actinomycetes</taxon>
        <taxon>Streptosporangiales</taxon>
        <taxon>Nocardiopsidaceae</taxon>
        <taxon>Nocardiopsis</taxon>
    </lineage>
</organism>
<dbReference type="InterPro" id="IPR005496">
    <property type="entry name" value="Integral_membrane_TerC"/>
</dbReference>
<dbReference type="RefSeq" id="WP_417618872.1">
    <property type="nucleotide sequence ID" value="NZ_JBHSFQ010000026.1"/>
</dbReference>
<comment type="similarity">
    <text evidence="2">Belongs to the TerC family.</text>
</comment>
<evidence type="ECO:0000256" key="4">
    <source>
        <dbReference type="ARBA" id="ARBA00022989"/>
    </source>
</evidence>
<dbReference type="Pfam" id="PF03741">
    <property type="entry name" value="TerC"/>
    <property type="match status" value="1"/>
</dbReference>
<dbReference type="Proteomes" id="UP001595923">
    <property type="component" value="Unassembled WGS sequence"/>
</dbReference>
<keyword evidence="5 7" id="KW-0472">Membrane</keyword>
<feature type="transmembrane region" description="Helical" evidence="7">
    <location>
        <begin position="58"/>
        <end position="80"/>
    </location>
</feature>
<dbReference type="PANTHER" id="PTHR30238:SF0">
    <property type="entry name" value="THYLAKOID MEMBRANE PROTEIN TERC, CHLOROPLASTIC"/>
    <property type="match status" value="1"/>
</dbReference>
<evidence type="ECO:0000256" key="2">
    <source>
        <dbReference type="ARBA" id="ARBA00007511"/>
    </source>
</evidence>
<evidence type="ECO:0000256" key="7">
    <source>
        <dbReference type="SAM" id="Phobius"/>
    </source>
</evidence>
<evidence type="ECO:0000313" key="8">
    <source>
        <dbReference type="EMBL" id="MFC4564567.1"/>
    </source>
</evidence>
<gene>
    <name evidence="8" type="ORF">ACFO4E_22140</name>
</gene>
<accession>A0ABV9E1K5</accession>
<protein>
    <submittedName>
        <fullName evidence="8">TerC family protein</fullName>
    </submittedName>
</protein>
<evidence type="ECO:0000256" key="1">
    <source>
        <dbReference type="ARBA" id="ARBA00004141"/>
    </source>
</evidence>
<name>A0ABV9E1K5_9ACTN</name>
<reference evidence="9" key="1">
    <citation type="journal article" date="2019" name="Int. J. Syst. Evol. Microbiol.">
        <title>The Global Catalogue of Microorganisms (GCM) 10K type strain sequencing project: providing services to taxonomists for standard genome sequencing and annotation.</title>
        <authorList>
            <consortium name="The Broad Institute Genomics Platform"/>
            <consortium name="The Broad Institute Genome Sequencing Center for Infectious Disease"/>
            <person name="Wu L."/>
            <person name="Ma J."/>
        </authorList>
    </citation>
    <scope>NUCLEOTIDE SEQUENCE [LARGE SCALE GENOMIC DNA]</scope>
    <source>
        <strain evidence="9">XZYJ18</strain>
    </source>
</reference>
<comment type="caution">
    <text evidence="8">The sequence shown here is derived from an EMBL/GenBank/DDBJ whole genome shotgun (WGS) entry which is preliminary data.</text>
</comment>
<evidence type="ECO:0000256" key="6">
    <source>
        <dbReference type="SAM" id="MobiDB-lite"/>
    </source>
</evidence>